<keyword evidence="3" id="KW-0489">Methyltransferase</keyword>
<dbReference type="PANTHER" id="PTHR13493:SF3">
    <property type="entry name" value="RRNA N6-ADENOSINE-METHYLTRANSFERASE ZCCHC4"/>
    <property type="match status" value="1"/>
</dbReference>
<evidence type="ECO:0000256" key="2">
    <source>
        <dbReference type="ARBA" id="ARBA00022490"/>
    </source>
</evidence>
<dbReference type="KEGG" id="tad:TRIADDRAFT_28284"/>
<evidence type="ECO:0000259" key="10">
    <source>
        <dbReference type="PROSITE" id="PS51999"/>
    </source>
</evidence>
<dbReference type="eggNOG" id="KOG4399">
    <property type="taxonomic scope" value="Eukaryota"/>
</dbReference>
<dbReference type="PhylomeDB" id="B3S3K0"/>
<keyword evidence="5" id="KW-0949">S-adenosyl-L-methionine</keyword>
<dbReference type="PROSITE" id="PS51999">
    <property type="entry name" value="ZF_GRF"/>
    <property type="match status" value="1"/>
</dbReference>
<dbReference type="AlphaFoldDB" id="B3S3K0"/>
<dbReference type="GO" id="GO:0031167">
    <property type="term" value="P:rRNA methylation"/>
    <property type="evidence" value="ECO:0000318"/>
    <property type="project" value="GO_Central"/>
</dbReference>
<evidence type="ECO:0000256" key="1">
    <source>
        <dbReference type="ARBA" id="ARBA00004496"/>
    </source>
</evidence>
<dbReference type="HOGENOM" id="CLU_034589_0_0_1"/>
<evidence type="ECO:0000256" key="5">
    <source>
        <dbReference type="ARBA" id="ARBA00022691"/>
    </source>
</evidence>
<evidence type="ECO:0000256" key="8">
    <source>
        <dbReference type="ARBA" id="ARBA00022833"/>
    </source>
</evidence>
<keyword evidence="12" id="KW-1185">Reference proteome</keyword>
<dbReference type="OMA" id="FPYFMEH"/>
<dbReference type="Proteomes" id="UP000009022">
    <property type="component" value="Unassembled WGS sequence"/>
</dbReference>
<evidence type="ECO:0000256" key="4">
    <source>
        <dbReference type="ARBA" id="ARBA00022679"/>
    </source>
</evidence>
<keyword evidence="7 9" id="KW-0863">Zinc-finger</keyword>
<keyword evidence="2" id="KW-0963">Cytoplasm</keyword>
<evidence type="ECO:0000256" key="3">
    <source>
        <dbReference type="ARBA" id="ARBA00022603"/>
    </source>
</evidence>
<dbReference type="EMBL" id="DS985248">
    <property type="protein sequence ID" value="EDV22977.1"/>
    <property type="molecule type" value="Genomic_DNA"/>
</dbReference>
<dbReference type="OrthoDB" id="431817at2759"/>
<keyword evidence="6" id="KW-0479">Metal-binding</keyword>
<comment type="subcellular location">
    <subcellularLocation>
        <location evidence="1">Cytoplasm</location>
    </subcellularLocation>
</comment>
<evidence type="ECO:0000313" key="11">
    <source>
        <dbReference type="EMBL" id="EDV22977.1"/>
    </source>
</evidence>
<protein>
    <recommendedName>
        <fullName evidence="10">GRF-type domain-containing protein</fullName>
    </recommendedName>
</protein>
<dbReference type="GO" id="GO:0005730">
    <property type="term" value="C:nucleolus"/>
    <property type="evidence" value="ECO:0000318"/>
    <property type="project" value="GO_Central"/>
</dbReference>
<sequence length="442" mass="52203">MKNKPSPYCPHGPTLLFERFYKSHKTSRRFFACSACRDRKDCSFFQWADEDVSDDKLRMRQQINLSLQPNILPRKQLAQRLVELKAAKEDIQRNYCHNCELLLFLSEITDHDKHDVTRGIDASRLDRPTTILKPLIRNKTNAQYLFSDKTCNFFHNLLNELAIDYVICIGLPRIHEFLQLQRSPGGKESIQSILLDIDHRYAQFYPNWSYCRYNMFNNYFFDGETSQQIYVDFMQKNENKKGIILIDPPFGGLLQVIAESLQKLLRLGLREEMPTILVFPYFLENHVYQCLRGFHMSDYKVDYDNHPIYNNRRNTDKLKASKRQSPVRLFTNIKPSKITLPKEEGYRFCHSCDRYVARENIHCYKCNNCPSKDGRTYIHCDECKKCVKPGRVHCQICKMCLPKDHQCKTTGCYICGQYDHKHRNCSVKSRQPKRKYTAMFAT</sequence>
<feature type="domain" description="GRF-type" evidence="10">
    <location>
        <begin position="9"/>
        <end position="51"/>
    </location>
</feature>
<dbReference type="CTD" id="6755889"/>
<dbReference type="PANTHER" id="PTHR13493">
    <property type="entry name" value="ZINC FINGER CCHC DOMAIN-CONTAINING"/>
    <property type="match status" value="1"/>
</dbReference>
<dbReference type="Pfam" id="PF06839">
    <property type="entry name" value="Zn_ribbon_GRF"/>
    <property type="match status" value="1"/>
</dbReference>
<accession>B3S3K0</accession>
<dbReference type="Pfam" id="PF10237">
    <property type="entry name" value="N6-adenineMlase"/>
    <property type="match status" value="1"/>
</dbReference>
<dbReference type="FunCoup" id="B3S3K0">
    <property type="interactions" value="1667"/>
</dbReference>
<keyword evidence="4" id="KW-0808">Transferase</keyword>
<dbReference type="InParanoid" id="B3S3K0"/>
<reference evidence="11 12" key="1">
    <citation type="journal article" date="2008" name="Nature">
        <title>The Trichoplax genome and the nature of placozoans.</title>
        <authorList>
            <person name="Srivastava M."/>
            <person name="Begovic E."/>
            <person name="Chapman J."/>
            <person name="Putnam N.H."/>
            <person name="Hellsten U."/>
            <person name="Kawashima T."/>
            <person name="Kuo A."/>
            <person name="Mitros T."/>
            <person name="Salamov A."/>
            <person name="Carpenter M.L."/>
            <person name="Signorovitch A.Y."/>
            <person name="Moreno M.A."/>
            <person name="Kamm K."/>
            <person name="Grimwood J."/>
            <person name="Schmutz J."/>
            <person name="Shapiro H."/>
            <person name="Grigoriev I.V."/>
            <person name="Buss L.W."/>
            <person name="Schierwater B."/>
            <person name="Dellaporta S.L."/>
            <person name="Rokhsar D.S."/>
        </authorList>
    </citation>
    <scope>NUCLEOTIDE SEQUENCE [LARGE SCALE GENOMIC DNA]</scope>
    <source>
        <strain evidence="11 12">Grell-BS-1999</strain>
    </source>
</reference>
<dbReference type="GO" id="GO:0005737">
    <property type="term" value="C:cytoplasm"/>
    <property type="evidence" value="ECO:0000318"/>
    <property type="project" value="GO_Central"/>
</dbReference>
<dbReference type="STRING" id="10228.B3S3K0"/>
<evidence type="ECO:0000313" key="12">
    <source>
        <dbReference type="Proteomes" id="UP000009022"/>
    </source>
</evidence>
<keyword evidence="8" id="KW-0862">Zinc</keyword>
<dbReference type="InterPro" id="IPR010666">
    <property type="entry name" value="Znf_GRF"/>
</dbReference>
<dbReference type="InterPro" id="IPR039846">
    <property type="entry name" value="ZCCHC4"/>
</dbReference>
<evidence type="ECO:0000256" key="9">
    <source>
        <dbReference type="PROSITE-ProRule" id="PRU01343"/>
    </source>
</evidence>
<dbReference type="GO" id="GO:0008988">
    <property type="term" value="F:rRNA (adenine-N6-)-methyltransferase activity"/>
    <property type="evidence" value="ECO:0000318"/>
    <property type="project" value="GO_Central"/>
</dbReference>
<dbReference type="InterPro" id="IPR041370">
    <property type="entry name" value="Mlase_EEF1AKMT1/ZCCHC4"/>
</dbReference>
<evidence type="ECO:0000256" key="6">
    <source>
        <dbReference type="ARBA" id="ARBA00022723"/>
    </source>
</evidence>
<organism evidence="11 12">
    <name type="scientific">Trichoplax adhaerens</name>
    <name type="common">Trichoplax reptans</name>
    <dbReference type="NCBI Taxonomy" id="10228"/>
    <lineage>
        <taxon>Eukaryota</taxon>
        <taxon>Metazoa</taxon>
        <taxon>Placozoa</taxon>
        <taxon>Uniplacotomia</taxon>
        <taxon>Trichoplacea</taxon>
        <taxon>Trichoplacidae</taxon>
        <taxon>Trichoplax</taxon>
    </lineage>
</organism>
<gene>
    <name evidence="11" type="ORF">TRIADDRAFT_28284</name>
</gene>
<dbReference type="GeneID" id="6755889"/>
<proteinExistence type="predicted"/>
<evidence type="ECO:0000256" key="7">
    <source>
        <dbReference type="ARBA" id="ARBA00022771"/>
    </source>
</evidence>
<dbReference type="RefSeq" id="XP_002114843.1">
    <property type="nucleotide sequence ID" value="XM_002114807.1"/>
</dbReference>
<dbReference type="GO" id="GO:0008270">
    <property type="term" value="F:zinc ion binding"/>
    <property type="evidence" value="ECO:0007669"/>
    <property type="project" value="UniProtKB-KW"/>
</dbReference>
<name>B3S3K0_TRIAD</name>